<feature type="transmembrane region" description="Helical" evidence="1">
    <location>
        <begin position="32"/>
        <end position="54"/>
    </location>
</feature>
<keyword evidence="3" id="KW-1185">Reference proteome</keyword>
<dbReference type="OrthoDB" id="7961066at2"/>
<reference evidence="3" key="1">
    <citation type="submission" date="2018-10" db="EMBL/GenBank/DDBJ databases">
        <authorList>
            <person name="Peiro R."/>
            <person name="Begona"/>
            <person name="Cbmso G."/>
            <person name="Lopez M."/>
            <person name="Gonzalez S."/>
            <person name="Sacristan E."/>
            <person name="Castillo E."/>
        </authorList>
    </citation>
    <scope>NUCLEOTIDE SEQUENCE [LARGE SCALE GENOMIC DNA]</scope>
</reference>
<accession>A0A3S4FEN7</accession>
<proteinExistence type="predicted"/>
<dbReference type="EMBL" id="UWOC01000181">
    <property type="protein sequence ID" value="VCU10436.1"/>
    <property type="molecule type" value="Genomic_DNA"/>
</dbReference>
<keyword evidence="1" id="KW-0472">Membrane</keyword>
<protein>
    <submittedName>
        <fullName evidence="2">Uncharacterized protein</fullName>
    </submittedName>
</protein>
<evidence type="ECO:0000256" key="1">
    <source>
        <dbReference type="SAM" id="Phobius"/>
    </source>
</evidence>
<feature type="transmembrane region" description="Helical" evidence="1">
    <location>
        <begin position="60"/>
        <end position="81"/>
    </location>
</feature>
<dbReference type="RefSeq" id="WP_129610882.1">
    <property type="nucleotide sequence ID" value="NZ_UWOC01000181.1"/>
</dbReference>
<organism evidence="2 3">
    <name type="scientific">Rhodoplanes serenus</name>
    <dbReference type="NCBI Taxonomy" id="200615"/>
    <lineage>
        <taxon>Bacteria</taxon>
        <taxon>Pseudomonadati</taxon>
        <taxon>Pseudomonadota</taxon>
        <taxon>Alphaproteobacteria</taxon>
        <taxon>Hyphomicrobiales</taxon>
        <taxon>Nitrobacteraceae</taxon>
        <taxon>Rhodoplanes</taxon>
    </lineage>
</organism>
<evidence type="ECO:0000313" key="3">
    <source>
        <dbReference type="Proteomes" id="UP000289200"/>
    </source>
</evidence>
<comment type="caution">
    <text evidence="2">The sequence shown here is derived from an EMBL/GenBank/DDBJ whole genome shotgun (WGS) entry which is preliminary data.</text>
</comment>
<evidence type="ECO:0000313" key="2">
    <source>
        <dbReference type="EMBL" id="VCU10436.1"/>
    </source>
</evidence>
<name>A0A3S4FEN7_9BRAD</name>
<dbReference type="Proteomes" id="UP000289200">
    <property type="component" value="Unassembled WGS sequence"/>
</dbReference>
<dbReference type="AlphaFoldDB" id="A0A3S4FEN7"/>
<gene>
    <name evidence="2" type="ORF">RHODGE_RHODGE_04032</name>
</gene>
<keyword evidence="1" id="KW-1133">Transmembrane helix</keyword>
<keyword evidence="1" id="KW-0812">Transmembrane</keyword>
<sequence length="89" mass="9612">MTQPSTSRYRTAALDVATRRTDRSSYNERMSVLIWAMLAVIFVTLVVSTVFGAGTEPTRMAVVPLAIVAVGLVALVVLEFIKLITGAAR</sequence>